<accession>A0A1Y5SG51</accession>
<evidence type="ECO:0000313" key="4">
    <source>
        <dbReference type="Proteomes" id="UP000193870"/>
    </source>
</evidence>
<evidence type="ECO:0000256" key="2">
    <source>
        <dbReference type="SAM" id="SignalP"/>
    </source>
</evidence>
<feature type="region of interest" description="Disordered" evidence="1">
    <location>
        <begin position="242"/>
        <end position="305"/>
    </location>
</feature>
<feature type="chain" id="PRO_5010990371" description="Peptidylprolyl isomerase" evidence="2">
    <location>
        <begin position="25"/>
        <end position="305"/>
    </location>
</feature>
<dbReference type="RefSeq" id="WP_085853703.1">
    <property type="nucleotide sequence ID" value="NZ_FOPF01000004.1"/>
</dbReference>
<evidence type="ECO:0000313" key="3">
    <source>
        <dbReference type="EMBL" id="SLN39917.1"/>
    </source>
</evidence>
<feature type="signal peptide" evidence="2">
    <location>
        <begin position="1"/>
        <end position="24"/>
    </location>
</feature>
<proteinExistence type="predicted"/>
<dbReference type="SUPFAM" id="SSF109998">
    <property type="entry name" value="Triger factor/SurA peptide-binding domain-like"/>
    <property type="match status" value="1"/>
</dbReference>
<dbReference type="AlphaFoldDB" id="A0A1Y5SG51"/>
<dbReference type="STRING" id="315423.SAMN04488020_10474"/>
<dbReference type="Pfam" id="PF13624">
    <property type="entry name" value="SurA_N_3"/>
    <property type="match status" value="1"/>
</dbReference>
<name>A0A1Y5SG51_9RHOB</name>
<protein>
    <recommendedName>
        <fullName evidence="5">Peptidylprolyl isomerase</fullName>
    </recommendedName>
</protein>
<keyword evidence="2" id="KW-0732">Signal</keyword>
<sequence>MKRILSPVLAAALVSPMALLPAAAQTTDSETSSPAVDGSMDADTVGVDTETSDTDADGSSSTSAETSSDSATSAGSGGSDMTADADPLIVTVGDAEITASDVQTAIEAFPPQLAQQVPPEQLISVAVDQLVLRELILQRAEQENLSEDPEVQQMIEDNGERSREDAIVQVYVQRAMDEAISDEAVQGAYDEATSQTEQELPPIDQVRPQIEQQLRQERLGALRQELIGQGTEITFYDEQGQPVEDAGATSGAMSGNSGSEMSNGSEMSGGDASDSGASDTSGSSDSGSMSDSDSSDDANSGTSSN</sequence>
<reference evidence="3 4" key="1">
    <citation type="submission" date="2017-03" db="EMBL/GenBank/DDBJ databases">
        <authorList>
            <person name="Afonso C.L."/>
            <person name="Miller P.J."/>
            <person name="Scott M.A."/>
            <person name="Spackman E."/>
            <person name="Goraichik I."/>
            <person name="Dimitrov K.M."/>
            <person name="Suarez D.L."/>
            <person name="Swayne D.E."/>
        </authorList>
    </citation>
    <scope>NUCLEOTIDE SEQUENCE [LARGE SCALE GENOMIC DNA]</scope>
    <source>
        <strain evidence="3 4">CECT 7066</strain>
    </source>
</reference>
<evidence type="ECO:0000256" key="1">
    <source>
        <dbReference type="SAM" id="MobiDB-lite"/>
    </source>
</evidence>
<dbReference type="InterPro" id="IPR027304">
    <property type="entry name" value="Trigger_fact/SurA_dom_sf"/>
</dbReference>
<feature type="region of interest" description="Disordered" evidence="1">
    <location>
        <begin position="23"/>
        <end position="82"/>
    </location>
</feature>
<dbReference type="Proteomes" id="UP000193870">
    <property type="component" value="Unassembled WGS sequence"/>
</dbReference>
<dbReference type="Gene3D" id="1.10.4030.10">
    <property type="entry name" value="Porin chaperone SurA, peptide-binding domain"/>
    <property type="match status" value="1"/>
</dbReference>
<feature type="compositionally biased region" description="Low complexity" evidence="1">
    <location>
        <begin position="250"/>
        <end position="305"/>
    </location>
</feature>
<organism evidence="3 4">
    <name type="scientific">Palleronia marisminoris</name>
    <dbReference type="NCBI Taxonomy" id="315423"/>
    <lineage>
        <taxon>Bacteria</taxon>
        <taxon>Pseudomonadati</taxon>
        <taxon>Pseudomonadota</taxon>
        <taxon>Alphaproteobacteria</taxon>
        <taxon>Rhodobacterales</taxon>
        <taxon>Roseobacteraceae</taxon>
        <taxon>Palleronia</taxon>
    </lineage>
</organism>
<gene>
    <name evidence="3" type="ORF">PAM7066_01697</name>
</gene>
<keyword evidence="4" id="KW-1185">Reference proteome</keyword>
<dbReference type="EMBL" id="FWFV01000004">
    <property type="protein sequence ID" value="SLN39917.1"/>
    <property type="molecule type" value="Genomic_DNA"/>
</dbReference>
<feature type="compositionally biased region" description="Polar residues" evidence="1">
    <location>
        <begin position="24"/>
        <end position="34"/>
    </location>
</feature>
<feature type="compositionally biased region" description="Low complexity" evidence="1">
    <location>
        <begin position="57"/>
        <end position="82"/>
    </location>
</feature>
<evidence type="ECO:0008006" key="5">
    <source>
        <dbReference type="Google" id="ProtNLM"/>
    </source>
</evidence>